<dbReference type="EMBL" id="VIVK01000008">
    <property type="protein sequence ID" value="TWD72003.1"/>
    <property type="molecule type" value="Genomic_DNA"/>
</dbReference>
<dbReference type="SMART" id="SM00065">
    <property type="entry name" value="GAF"/>
    <property type="match status" value="1"/>
</dbReference>
<accession>A0A561AZH6</accession>
<sequence length="247" mass="26820">MDDERSTEGLEPPDRDEPAGPDALAHKLSEMARSLHEAEDPGEVLREAVQAAIDLVPGAWEGSVTEVAGRGRVQHKAASGPLPARVDAIMSEVREGPCLDALTERKVIRVDDLRLEERWRRFTPRAVEAGALSMLAFPMIVDEDTLCALNLYGAEPGAFTDESVDVGRLLAAHAAIAYAGAQREENLLAAIETRDLIGQAVGLLMERYSIGTNPAFSTLVRFSRQSNRKLRDVAAELIRDAEAGARK</sequence>
<proteinExistence type="predicted"/>
<keyword evidence="8" id="KW-1185">Reference proteome</keyword>
<evidence type="ECO:0000256" key="4">
    <source>
        <dbReference type="ARBA" id="ARBA00023163"/>
    </source>
</evidence>
<reference evidence="7 8" key="1">
    <citation type="submission" date="2019-06" db="EMBL/GenBank/DDBJ databases">
        <title>Sequencing the genomes of 1000 actinobacteria strains.</title>
        <authorList>
            <person name="Klenk H.-P."/>
        </authorList>
    </citation>
    <scope>NUCLEOTIDE SEQUENCE [LARGE SCALE GENOMIC DNA]</scope>
    <source>
        <strain evidence="7 8">DSM 24683</strain>
    </source>
</reference>
<dbReference type="InterPro" id="IPR036388">
    <property type="entry name" value="WH-like_DNA-bd_sf"/>
</dbReference>
<evidence type="ECO:0000313" key="8">
    <source>
        <dbReference type="Proteomes" id="UP000318380"/>
    </source>
</evidence>
<dbReference type="OrthoDB" id="7466251at2"/>
<dbReference type="SUPFAM" id="SSF52172">
    <property type="entry name" value="CheY-like"/>
    <property type="match status" value="1"/>
</dbReference>
<evidence type="ECO:0000256" key="5">
    <source>
        <dbReference type="SAM" id="MobiDB-lite"/>
    </source>
</evidence>
<dbReference type="Pfam" id="PF03861">
    <property type="entry name" value="ANTAR"/>
    <property type="match status" value="1"/>
</dbReference>
<evidence type="ECO:0000256" key="2">
    <source>
        <dbReference type="ARBA" id="ARBA00022777"/>
    </source>
</evidence>
<dbReference type="InterPro" id="IPR029016">
    <property type="entry name" value="GAF-like_dom_sf"/>
</dbReference>
<dbReference type="InterPro" id="IPR003018">
    <property type="entry name" value="GAF"/>
</dbReference>
<evidence type="ECO:0000259" key="6">
    <source>
        <dbReference type="PROSITE" id="PS50921"/>
    </source>
</evidence>
<dbReference type="GO" id="GO:0003723">
    <property type="term" value="F:RNA binding"/>
    <property type="evidence" value="ECO:0007669"/>
    <property type="project" value="InterPro"/>
</dbReference>
<feature type="region of interest" description="Disordered" evidence="5">
    <location>
        <begin position="1"/>
        <end position="22"/>
    </location>
</feature>
<dbReference type="AlphaFoldDB" id="A0A561AZH6"/>
<dbReference type="InterPro" id="IPR012074">
    <property type="entry name" value="GAF_ANTAR"/>
</dbReference>
<dbReference type="InterPro" id="IPR005561">
    <property type="entry name" value="ANTAR"/>
</dbReference>
<organism evidence="7 8">
    <name type="scientific">Kribbella amoyensis</name>
    <dbReference type="NCBI Taxonomy" id="996641"/>
    <lineage>
        <taxon>Bacteria</taxon>
        <taxon>Bacillati</taxon>
        <taxon>Actinomycetota</taxon>
        <taxon>Actinomycetes</taxon>
        <taxon>Propionibacteriales</taxon>
        <taxon>Kribbellaceae</taxon>
        <taxon>Kribbella</taxon>
    </lineage>
</organism>
<dbReference type="RefSeq" id="WP_145814893.1">
    <property type="nucleotide sequence ID" value="NZ_VIVK01000008.1"/>
</dbReference>
<keyword evidence="4" id="KW-0804">Transcription</keyword>
<dbReference type="Gene3D" id="1.10.10.10">
    <property type="entry name" value="Winged helix-like DNA-binding domain superfamily/Winged helix DNA-binding domain"/>
    <property type="match status" value="1"/>
</dbReference>
<dbReference type="InterPro" id="IPR011006">
    <property type="entry name" value="CheY-like_superfamily"/>
</dbReference>
<keyword evidence="3" id="KW-0805">Transcription regulation</keyword>
<dbReference type="SMART" id="SM01012">
    <property type="entry name" value="ANTAR"/>
    <property type="match status" value="1"/>
</dbReference>
<comment type="caution">
    <text evidence="7">The sequence shown here is derived from an EMBL/GenBank/DDBJ whole genome shotgun (WGS) entry which is preliminary data.</text>
</comment>
<protein>
    <submittedName>
        <fullName evidence="7">GAF domain-containing protein</fullName>
    </submittedName>
</protein>
<gene>
    <name evidence="7" type="ORF">FB561_7598</name>
</gene>
<dbReference type="SUPFAM" id="SSF55781">
    <property type="entry name" value="GAF domain-like"/>
    <property type="match status" value="1"/>
</dbReference>
<keyword evidence="1" id="KW-0808">Transferase</keyword>
<dbReference type="PIRSF" id="PIRSF036625">
    <property type="entry name" value="GAF_ANTAR"/>
    <property type="match status" value="1"/>
</dbReference>
<feature type="domain" description="ANTAR" evidence="6">
    <location>
        <begin position="177"/>
        <end position="238"/>
    </location>
</feature>
<dbReference type="GO" id="GO:0016301">
    <property type="term" value="F:kinase activity"/>
    <property type="evidence" value="ECO:0007669"/>
    <property type="project" value="UniProtKB-KW"/>
</dbReference>
<evidence type="ECO:0000256" key="3">
    <source>
        <dbReference type="ARBA" id="ARBA00023015"/>
    </source>
</evidence>
<evidence type="ECO:0000313" key="7">
    <source>
        <dbReference type="EMBL" id="TWD72003.1"/>
    </source>
</evidence>
<dbReference type="Pfam" id="PF13185">
    <property type="entry name" value="GAF_2"/>
    <property type="match status" value="1"/>
</dbReference>
<dbReference type="Gene3D" id="3.30.450.40">
    <property type="match status" value="1"/>
</dbReference>
<keyword evidence="2" id="KW-0418">Kinase</keyword>
<name>A0A561AZH6_9ACTN</name>
<dbReference type="Proteomes" id="UP000318380">
    <property type="component" value="Unassembled WGS sequence"/>
</dbReference>
<dbReference type="PROSITE" id="PS50921">
    <property type="entry name" value="ANTAR"/>
    <property type="match status" value="1"/>
</dbReference>
<evidence type="ECO:0000256" key="1">
    <source>
        <dbReference type="ARBA" id="ARBA00022679"/>
    </source>
</evidence>